<evidence type="ECO:0000313" key="2">
    <source>
        <dbReference type="Proteomes" id="UP000249723"/>
    </source>
</evidence>
<dbReference type="Proteomes" id="UP000249723">
    <property type="component" value="Unassembled WGS sequence"/>
</dbReference>
<reference evidence="2" key="1">
    <citation type="submission" date="2016-10" db="EMBL/GenBank/DDBJ databases">
        <authorList>
            <person name="Jeantristanb JTB J.-T."/>
            <person name="Ricardo R."/>
        </authorList>
    </citation>
    <scope>NUCLEOTIDE SEQUENCE [LARGE SCALE GENOMIC DNA]</scope>
</reference>
<name>A0A2X0LZF3_9BASI</name>
<organism evidence="1 2">
    <name type="scientific">Microbotryum saponariae</name>
    <dbReference type="NCBI Taxonomy" id="289078"/>
    <lineage>
        <taxon>Eukaryota</taxon>
        <taxon>Fungi</taxon>
        <taxon>Dikarya</taxon>
        <taxon>Basidiomycota</taxon>
        <taxon>Pucciniomycotina</taxon>
        <taxon>Microbotryomycetes</taxon>
        <taxon>Microbotryales</taxon>
        <taxon>Microbotryaceae</taxon>
        <taxon>Microbotryum</taxon>
    </lineage>
</organism>
<dbReference type="EMBL" id="FMWP01000096">
    <property type="protein sequence ID" value="SCZ98898.1"/>
    <property type="molecule type" value="Genomic_DNA"/>
</dbReference>
<gene>
    <name evidence="1" type="ORF">BZ3500_MVSOF-1268-A1-R1_CHR3-1G05693</name>
</gene>
<proteinExistence type="predicted"/>
<keyword evidence="2" id="KW-1185">Reference proteome</keyword>
<protein>
    <submittedName>
        <fullName evidence="1">BZ3500_MvSof-1268-A1-R1_Chr3-1g05693 protein</fullName>
    </submittedName>
</protein>
<dbReference type="AlphaFoldDB" id="A0A2X0LZF3"/>
<sequence length="60" mass="6570">MYRVRSSCLPFIRLAVPKTHSPSSPAGTCASTTYSSHKIESLAELPHKSPRDVNLCKRVG</sequence>
<evidence type="ECO:0000313" key="1">
    <source>
        <dbReference type="EMBL" id="SCZ98898.1"/>
    </source>
</evidence>
<accession>A0A2X0LZF3</accession>